<keyword evidence="3" id="KW-1185">Reference proteome</keyword>
<feature type="region of interest" description="Disordered" evidence="1">
    <location>
        <begin position="167"/>
        <end position="187"/>
    </location>
</feature>
<accession>A0ABX8TFG6</accession>
<dbReference type="Proteomes" id="UP000824334">
    <property type="component" value="Chromosome"/>
</dbReference>
<name>A0ABX8TFG6_9CAUL</name>
<dbReference type="RefSeq" id="WP_219352809.1">
    <property type="nucleotide sequence ID" value="NZ_CP080034.1"/>
</dbReference>
<dbReference type="GeneID" id="94376673"/>
<evidence type="ECO:0000313" key="2">
    <source>
        <dbReference type="EMBL" id="QYC09938.1"/>
    </source>
</evidence>
<evidence type="ECO:0000256" key="1">
    <source>
        <dbReference type="SAM" id="MobiDB-lite"/>
    </source>
</evidence>
<proteinExistence type="predicted"/>
<evidence type="ECO:0000313" key="3">
    <source>
        <dbReference type="Proteomes" id="UP000824334"/>
    </source>
</evidence>
<gene>
    <name evidence="2" type="ORF">KWG56_15395</name>
</gene>
<protein>
    <submittedName>
        <fullName evidence="2">Uncharacterized protein</fullName>
    </submittedName>
</protein>
<dbReference type="EMBL" id="CP080034">
    <property type="protein sequence ID" value="QYC09938.1"/>
    <property type="molecule type" value="Genomic_DNA"/>
</dbReference>
<reference evidence="2 3" key="1">
    <citation type="submission" date="2021-07" db="EMBL/GenBank/DDBJ databases">
        <title>Isolation and characterization of bacteria from a gold mining with a capacity of golden bioaccumulation.</title>
        <authorList>
            <person name="Yang X.J."/>
        </authorList>
    </citation>
    <scope>NUCLEOTIDE SEQUENCE [LARGE SCALE GENOMIC DNA]</scope>
    <source>
        <strain evidence="2 3">Au29</strain>
    </source>
</reference>
<organism evidence="2 3">
    <name type="scientific">Brevundimonas nasdae</name>
    <dbReference type="NCBI Taxonomy" id="172043"/>
    <lineage>
        <taxon>Bacteria</taxon>
        <taxon>Pseudomonadati</taxon>
        <taxon>Pseudomonadota</taxon>
        <taxon>Alphaproteobacteria</taxon>
        <taxon>Caulobacterales</taxon>
        <taxon>Caulobacteraceae</taxon>
        <taxon>Brevundimonas</taxon>
    </lineage>
</organism>
<sequence length="187" mass="20778">MAWRDLFSGLTGGRRAKDLGADHDPFTRPEAVEASEPDGLALALDEIEAAALEVYAANGLPDQAGHYRRAPNETEWRFLGADMTPEARFALALEHPPEQGWRFARLQDLGARSDRADVREASRLLNDVAEFRLARRGVLTQDHLLMAMELGGAWRALQDARAIRSSQLSLSVPRKPRARRDKPVSEA</sequence>